<name>A0A8S5PXZ6_9CAUD</name>
<organism evidence="1">
    <name type="scientific">Myoviridae sp. ctBtT5</name>
    <dbReference type="NCBI Taxonomy" id="2825048"/>
    <lineage>
        <taxon>Viruses</taxon>
        <taxon>Duplodnaviria</taxon>
        <taxon>Heunggongvirae</taxon>
        <taxon>Uroviricota</taxon>
        <taxon>Caudoviricetes</taxon>
    </lineage>
</organism>
<sequence length="77" mass="8866">MKILDPNSTVRESEFATAQNAGGVDDKIRNLFNNIRNGSRLTERQRADFKKSAQSLYNEYARKYNEVLDQYKSYAVG</sequence>
<accession>A0A8S5PXZ6</accession>
<protein>
    <submittedName>
        <fullName evidence="1">Structural protein</fullName>
    </submittedName>
</protein>
<reference evidence="1" key="1">
    <citation type="journal article" date="2021" name="Proc. Natl. Acad. Sci. U.S.A.">
        <title>A Catalog of Tens of Thousands of Viruses from Human Metagenomes Reveals Hidden Associations with Chronic Diseases.</title>
        <authorList>
            <person name="Tisza M.J."/>
            <person name="Buck C.B."/>
        </authorList>
    </citation>
    <scope>NUCLEOTIDE SEQUENCE</scope>
    <source>
        <strain evidence="1">CtBtT5</strain>
    </source>
</reference>
<dbReference type="EMBL" id="BK015540">
    <property type="protein sequence ID" value="DAE11903.1"/>
    <property type="molecule type" value="Genomic_DNA"/>
</dbReference>
<evidence type="ECO:0000313" key="1">
    <source>
        <dbReference type="EMBL" id="DAE11903.1"/>
    </source>
</evidence>
<proteinExistence type="predicted"/>